<dbReference type="GO" id="GO:0006412">
    <property type="term" value="P:translation"/>
    <property type="evidence" value="ECO:0007669"/>
    <property type="project" value="InterPro"/>
</dbReference>
<accession>A0A182NIJ2</accession>
<evidence type="ECO:0000259" key="7">
    <source>
        <dbReference type="Pfam" id="PF01929"/>
    </source>
</evidence>
<dbReference type="FunFam" id="2.30.30.30:FF:000050">
    <property type="entry name" value="60S ribosomal protein L14"/>
    <property type="match status" value="1"/>
</dbReference>
<dbReference type="PANTHER" id="PTHR11127">
    <property type="entry name" value="60S RIBOSOMAL PROTEIN L14"/>
    <property type="match status" value="1"/>
</dbReference>
<dbReference type="GO" id="GO:0003723">
    <property type="term" value="F:RNA binding"/>
    <property type="evidence" value="ECO:0007669"/>
    <property type="project" value="InterPro"/>
</dbReference>
<dbReference type="GO" id="GO:0022625">
    <property type="term" value="C:cytosolic large ribosomal subunit"/>
    <property type="evidence" value="ECO:0007669"/>
    <property type="project" value="TreeGrafter"/>
</dbReference>
<feature type="domain" description="Large ribosomal subunit protein eL14" evidence="7">
    <location>
        <begin position="46"/>
        <end position="120"/>
    </location>
</feature>
<sequence>MPFTRFVETGRVAKCAVGKYKGRLVCIVNVIDQNRVLIDGPTSGVPRQQYAVNHLHLTKFRVRFPHTARTRVVRDALEKFDIKKKFAETQWQERAVAKSRRFNMNDFDRFKLRLARRERNRIVSKQYNKMKKEVVRNGMLFGKLKRGTKPLPPKRKPEEAKKLKPKKKKKPAKDGKKAAPAKKK</sequence>
<keyword evidence="3" id="KW-0687">Ribonucleoprotein</keyword>
<protein>
    <recommendedName>
        <fullName evidence="4">Large ribosomal subunit protein eL14</fullName>
    </recommendedName>
    <alternativeName>
        <fullName evidence="5">60S ribosomal protein L14</fullName>
    </alternativeName>
</protein>
<dbReference type="GO" id="GO:0042273">
    <property type="term" value="P:ribosomal large subunit biogenesis"/>
    <property type="evidence" value="ECO:0007669"/>
    <property type="project" value="TreeGrafter"/>
</dbReference>
<evidence type="ECO:0000256" key="4">
    <source>
        <dbReference type="ARBA" id="ARBA00035215"/>
    </source>
</evidence>
<dbReference type="SUPFAM" id="SSF50104">
    <property type="entry name" value="Translation proteins SH3-like domain"/>
    <property type="match status" value="1"/>
</dbReference>
<keyword evidence="9" id="KW-1185">Reference proteome</keyword>
<dbReference type="Gene3D" id="6.10.250.2270">
    <property type="match status" value="1"/>
</dbReference>
<evidence type="ECO:0000256" key="1">
    <source>
        <dbReference type="ARBA" id="ARBA00006592"/>
    </source>
</evidence>
<dbReference type="VEuPathDB" id="VectorBase:ADIR007466"/>
<name>A0A182NIJ2_9DIPT</name>
<dbReference type="Pfam" id="PF01929">
    <property type="entry name" value="Ribosomal_L14e"/>
    <property type="match status" value="1"/>
</dbReference>
<reference evidence="9" key="1">
    <citation type="submission" date="2013-03" db="EMBL/GenBank/DDBJ databases">
        <title>The Genome Sequence of Anopheles dirus WRAIR2.</title>
        <authorList>
            <consortium name="The Broad Institute Genomics Platform"/>
            <person name="Neafsey D.E."/>
            <person name="Walton C."/>
            <person name="Walker B."/>
            <person name="Young S.K."/>
            <person name="Zeng Q."/>
            <person name="Gargeya S."/>
            <person name="Fitzgerald M."/>
            <person name="Haas B."/>
            <person name="Abouelleil A."/>
            <person name="Allen A.W."/>
            <person name="Alvarado L."/>
            <person name="Arachchi H.M."/>
            <person name="Berlin A.M."/>
            <person name="Chapman S.B."/>
            <person name="Gainer-Dewar J."/>
            <person name="Goldberg J."/>
            <person name="Griggs A."/>
            <person name="Gujja S."/>
            <person name="Hansen M."/>
            <person name="Howarth C."/>
            <person name="Imamovic A."/>
            <person name="Ireland A."/>
            <person name="Larimer J."/>
            <person name="McCowan C."/>
            <person name="Murphy C."/>
            <person name="Pearson M."/>
            <person name="Poon T.W."/>
            <person name="Priest M."/>
            <person name="Roberts A."/>
            <person name="Saif S."/>
            <person name="Shea T."/>
            <person name="Sisk P."/>
            <person name="Sykes S."/>
            <person name="Wortman J."/>
            <person name="Nusbaum C."/>
            <person name="Birren B."/>
        </authorList>
    </citation>
    <scope>NUCLEOTIDE SEQUENCE [LARGE SCALE GENOMIC DNA]</scope>
    <source>
        <strain evidence="9">WRAIR2</strain>
    </source>
</reference>
<keyword evidence="2" id="KW-0689">Ribosomal protein</keyword>
<evidence type="ECO:0000256" key="6">
    <source>
        <dbReference type="SAM" id="MobiDB-lite"/>
    </source>
</evidence>
<dbReference type="InterPro" id="IPR002784">
    <property type="entry name" value="Ribosomal_eL14_dom"/>
</dbReference>
<organism evidence="8 9">
    <name type="scientific">Anopheles dirus</name>
    <dbReference type="NCBI Taxonomy" id="7168"/>
    <lineage>
        <taxon>Eukaryota</taxon>
        <taxon>Metazoa</taxon>
        <taxon>Ecdysozoa</taxon>
        <taxon>Arthropoda</taxon>
        <taxon>Hexapoda</taxon>
        <taxon>Insecta</taxon>
        <taxon>Pterygota</taxon>
        <taxon>Neoptera</taxon>
        <taxon>Endopterygota</taxon>
        <taxon>Diptera</taxon>
        <taxon>Nematocera</taxon>
        <taxon>Culicoidea</taxon>
        <taxon>Culicidae</taxon>
        <taxon>Anophelinae</taxon>
        <taxon>Anopheles</taxon>
    </lineage>
</organism>
<dbReference type="PANTHER" id="PTHR11127:SF2">
    <property type="entry name" value="LARGE RIBOSOMAL SUBUNIT PROTEIN EL14"/>
    <property type="match status" value="1"/>
</dbReference>
<evidence type="ECO:0000256" key="2">
    <source>
        <dbReference type="ARBA" id="ARBA00022980"/>
    </source>
</evidence>
<evidence type="ECO:0000256" key="3">
    <source>
        <dbReference type="ARBA" id="ARBA00023274"/>
    </source>
</evidence>
<evidence type="ECO:0000256" key="5">
    <source>
        <dbReference type="ARBA" id="ARBA00035318"/>
    </source>
</evidence>
<dbReference type="CDD" id="cd23702">
    <property type="entry name" value="eL14"/>
    <property type="match status" value="1"/>
</dbReference>
<comment type="similarity">
    <text evidence="1">Belongs to the eukaryotic ribosomal protein eL14 family.</text>
</comment>
<proteinExistence type="inferred from homology"/>
<dbReference type="EnsemblMetazoa" id="ADIR007466-RA">
    <property type="protein sequence ID" value="ADIR007466-PA"/>
    <property type="gene ID" value="ADIR007466"/>
</dbReference>
<reference evidence="8" key="2">
    <citation type="submission" date="2020-05" db="UniProtKB">
        <authorList>
            <consortium name="EnsemblMetazoa"/>
        </authorList>
    </citation>
    <scope>IDENTIFICATION</scope>
    <source>
        <strain evidence="8">WRAIR2</strain>
    </source>
</reference>
<evidence type="ECO:0000313" key="8">
    <source>
        <dbReference type="EnsemblMetazoa" id="ADIR007466-PA"/>
    </source>
</evidence>
<dbReference type="Gene3D" id="2.30.30.30">
    <property type="match status" value="1"/>
</dbReference>
<evidence type="ECO:0000313" key="9">
    <source>
        <dbReference type="Proteomes" id="UP000075884"/>
    </source>
</evidence>
<dbReference type="AlphaFoldDB" id="A0A182NIJ2"/>
<dbReference type="Proteomes" id="UP000075884">
    <property type="component" value="Unassembled WGS sequence"/>
</dbReference>
<dbReference type="InterPro" id="IPR008991">
    <property type="entry name" value="Translation_prot_SH3-like_sf"/>
</dbReference>
<feature type="compositionally biased region" description="Basic residues" evidence="6">
    <location>
        <begin position="143"/>
        <end position="154"/>
    </location>
</feature>
<dbReference type="InterPro" id="IPR039660">
    <property type="entry name" value="Ribosomal_eL14"/>
</dbReference>
<dbReference type="InterPro" id="IPR014722">
    <property type="entry name" value="Rib_uL2_dom2"/>
</dbReference>
<feature type="region of interest" description="Disordered" evidence="6">
    <location>
        <begin position="138"/>
        <end position="184"/>
    </location>
</feature>
<dbReference type="GO" id="GO:0003735">
    <property type="term" value="F:structural constituent of ribosome"/>
    <property type="evidence" value="ECO:0007669"/>
    <property type="project" value="InterPro"/>
</dbReference>
<dbReference type="STRING" id="7168.A0A182NIJ2"/>